<dbReference type="OrthoDB" id="9805883at2"/>
<dbReference type="InterPro" id="IPR020843">
    <property type="entry name" value="ER"/>
</dbReference>
<dbReference type="EMBL" id="JXUW01000034">
    <property type="protein sequence ID" value="KJE75615.1"/>
    <property type="molecule type" value="Genomic_DNA"/>
</dbReference>
<evidence type="ECO:0000256" key="1">
    <source>
        <dbReference type="ARBA" id="ARBA00022857"/>
    </source>
</evidence>
<dbReference type="Proteomes" id="UP000032336">
    <property type="component" value="Unassembled WGS sequence"/>
</dbReference>
<evidence type="ECO:0000256" key="2">
    <source>
        <dbReference type="ARBA" id="ARBA00023002"/>
    </source>
</evidence>
<dbReference type="Pfam" id="PF08240">
    <property type="entry name" value="ADH_N"/>
    <property type="match status" value="1"/>
</dbReference>
<accession>A0A0D8FQQ3</accession>
<dbReference type="eggNOG" id="COG0604">
    <property type="taxonomic scope" value="Bacteria"/>
</dbReference>
<dbReference type="GO" id="GO:0005829">
    <property type="term" value="C:cytosol"/>
    <property type="evidence" value="ECO:0007669"/>
    <property type="project" value="TreeGrafter"/>
</dbReference>
<feature type="domain" description="Enoyl reductase (ER)" evidence="3">
    <location>
        <begin position="10"/>
        <end position="316"/>
    </location>
</feature>
<sequence length="318" mass="33699">MKAVVVESHGGPEHLLLKELPDQSPKPHEIKLRMRAAGVNFIDIYHREGVYPLSLPTGIGNEGAGEVIEVGEEVTEFRVGDRVAYTGVLGSFAEHAIIPALRAVKLPNEVSYDQAAAAMLQGMTAQFLADSCFPLKEGQLAVVHAAAGGVGSLLTQLAAHKHHATVVATTSTPEKAALATEHGATHSVDYEHFAELVHDLGGAEVVYDGVGKATFDASLASLKPRGMLVVYGAASGQVPPFDLQRLNQAGSVYVTRPSLVHYIATREELLSRATTLFADIASGLLTIEIGGRYPLDAVGQAQQDLASRRTTGKLIITI</sequence>
<dbReference type="InterPro" id="IPR036291">
    <property type="entry name" value="NAD(P)-bd_dom_sf"/>
</dbReference>
<dbReference type="InterPro" id="IPR013149">
    <property type="entry name" value="ADH-like_C"/>
</dbReference>
<evidence type="ECO:0000259" key="3">
    <source>
        <dbReference type="SMART" id="SM00829"/>
    </source>
</evidence>
<dbReference type="EC" id="1.6.5.5" evidence="4"/>
<dbReference type="STRING" id="1121877.FEAC_26380"/>
<dbReference type="Gene3D" id="3.90.180.10">
    <property type="entry name" value="Medium-chain alcohol dehydrogenases, catalytic domain"/>
    <property type="match status" value="1"/>
</dbReference>
<evidence type="ECO:0000313" key="4">
    <source>
        <dbReference type="EMBL" id="KJE75615.1"/>
    </source>
</evidence>
<dbReference type="GeneID" id="78373645"/>
<keyword evidence="5" id="KW-1185">Reference proteome</keyword>
<comment type="caution">
    <text evidence="4">The sequence shown here is derived from an EMBL/GenBank/DDBJ whole genome shotgun (WGS) entry which is preliminary data.</text>
</comment>
<name>A0A0D8FQQ3_9ACTN</name>
<dbReference type="Pfam" id="PF00107">
    <property type="entry name" value="ADH_zinc_N"/>
    <property type="match status" value="1"/>
</dbReference>
<dbReference type="Gene3D" id="3.40.50.720">
    <property type="entry name" value="NAD(P)-binding Rossmann-like Domain"/>
    <property type="match status" value="1"/>
</dbReference>
<dbReference type="GO" id="GO:0070402">
    <property type="term" value="F:NADPH binding"/>
    <property type="evidence" value="ECO:0007669"/>
    <property type="project" value="TreeGrafter"/>
</dbReference>
<keyword evidence="1" id="KW-0521">NADP</keyword>
<dbReference type="InterPro" id="IPR013154">
    <property type="entry name" value="ADH-like_N"/>
</dbReference>
<dbReference type="PANTHER" id="PTHR48106:SF13">
    <property type="entry name" value="QUINONE OXIDOREDUCTASE-RELATED"/>
    <property type="match status" value="1"/>
</dbReference>
<dbReference type="SMART" id="SM00829">
    <property type="entry name" value="PKS_ER"/>
    <property type="match status" value="1"/>
</dbReference>
<keyword evidence="2 4" id="KW-0560">Oxidoreductase</keyword>
<proteinExistence type="predicted"/>
<dbReference type="CDD" id="cd05286">
    <property type="entry name" value="QOR2"/>
    <property type="match status" value="1"/>
</dbReference>
<gene>
    <name evidence="4" type="primary">qorA</name>
    <name evidence="4" type="ORF">FEAC_26380</name>
</gene>
<organism evidence="4 5">
    <name type="scientific">Ferrimicrobium acidiphilum DSM 19497</name>
    <dbReference type="NCBI Taxonomy" id="1121877"/>
    <lineage>
        <taxon>Bacteria</taxon>
        <taxon>Bacillati</taxon>
        <taxon>Actinomycetota</taxon>
        <taxon>Acidimicrobiia</taxon>
        <taxon>Acidimicrobiales</taxon>
        <taxon>Acidimicrobiaceae</taxon>
        <taxon>Ferrimicrobium</taxon>
    </lineage>
</organism>
<dbReference type="InterPro" id="IPR011032">
    <property type="entry name" value="GroES-like_sf"/>
</dbReference>
<dbReference type="SUPFAM" id="SSF51735">
    <property type="entry name" value="NAD(P)-binding Rossmann-fold domains"/>
    <property type="match status" value="1"/>
</dbReference>
<dbReference type="RefSeq" id="WP_035390450.1">
    <property type="nucleotide sequence ID" value="NZ_JQKF01000025.1"/>
</dbReference>
<reference evidence="4 5" key="1">
    <citation type="submission" date="2015-01" db="EMBL/GenBank/DDBJ databases">
        <title>Draft genome of the acidophilic iron oxidizer Ferrimicrobium acidiphilum strain T23.</title>
        <authorList>
            <person name="Poehlein A."/>
            <person name="Eisen S."/>
            <person name="Schloemann M."/>
            <person name="Johnson B.D."/>
            <person name="Daniel R."/>
            <person name="Muehling M."/>
        </authorList>
    </citation>
    <scope>NUCLEOTIDE SEQUENCE [LARGE SCALE GENOMIC DNA]</scope>
    <source>
        <strain evidence="4 5">T23</strain>
    </source>
</reference>
<dbReference type="GO" id="GO:0003960">
    <property type="term" value="F:quinone reductase (NADPH) activity"/>
    <property type="evidence" value="ECO:0007669"/>
    <property type="project" value="UniProtKB-EC"/>
</dbReference>
<dbReference type="InterPro" id="IPR047618">
    <property type="entry name" value="QOR-like"/>
</dbReference>
<dbReference type="SUPFAM" id="SSF50129">
    <property type="entry name" value="GroES-like"/>
    <property type="match status" value="1"/>
</dbReference>
<evidence type="ECO:0000313" key="5">
    <source>
        <dbReference type="Proteomes" id="UP000032336"/>
    </source>
</evidence>
<protein>
    <submittedName>
        <fullName evidence="4">Quinone oxidoreductase 1</fullName>
        <ecNumber evidence="4">1.6.5.5</ecNumber>
    </submittedName>
</protein>
<dbReference type="AlphaFoldDB" id="A0A0D8FQQ3"/>
<dbReference type="GO" id="GO:0035925">
    <property type="term" value="F:mRNA 3'-UTR AU-rich region binding"/>
    <property type="evidence" value="ECO:0007669"/>
    <property type="project" value="TreeGrafter"/>
</dbReference>
<dbReference type="PATRIC" id="fig|1121877.4.peg.2951"/>
<dbReference type="PANTHER" id="PTHR48106">
    <property type="entry name" value="QUINONE OXIDOREDUCTASE PIG3-RELATED"/>
    <property type="match status" value="1"/>
</dbReference>